<protein>
    <recommendedName>
        <fullName evidence="4">DUF4199 domain-containing protein</fullName>
    </recommendedName>
</protein>
<feature type="transmembrane region" description="Helical" evidence="1">
    <location>
        <begin position="151"/>
        <end position="169"/>
    </location>
</feature>
<dbReference type="EMBL" id="JPFK01000002">
    <property type="protein sequence ID" value="KFB02247.1"/>
    <property type="molecule type" value="Genomic_DNA"/>
</dbReference>
<evidence type="ECO:0000256" key="1">
    <source>
        <dbReference type="SAM" id="Phobius"/>
    </source>
</evidence>
<dbReference type="eggNOG" id="ENOG5030DDE">
    <property type="taxonomic scope" value="Bacteria"/>
</dbReference>
<evidence type="ECO:0008006" key="4">
    <source>
        <dbReference type="Google" id="ProtNLM"/>
    </source>
</evidence>
<dbReference type="STRING" id="1197477.IA57_01005"/>
<dbReference type="InterPro" id="IPR025250">
    <property type="entry name" value="DUF4199"/>
</dbReference>
<keyword evidence="1" id="KW-1133">Transmembrane helix</keyword>
<keyword evidence="3" id="KW-1185">Reference proteome</keyword>
<dbReference type="OrthoDB" id="660361at2"/>
<keyword evidence="1" id="KW-0812">Transmembrane</keyword>
<accession>A0A084TNG1</accession>
<dbReference type="Pfam" id="PF13858">
    <property type="entry name" value="DUF4199"/>
    <property type="match status" value="1"/>
</dbReference>
<feature type="transmembrane region" description="Helical" evidence="1">
    <location>
        <begin position="75"/>
        <end position="98"/>
    </location>
</feature>
<organism evidence="2 3">
    <name type="scientific">Mangrovimonas yunxiaonensis</name>
    <dbReference type="NCBI Taxonomy" id="1197477"/>
    <lineage>
        <taxon>Bacteria</taxon>
        <taxon>Pseudomonadati</taxon>
        <taxon>Bacteroidota</taxon>
        <taxon>Flavobacteriia</taxon>
        <taxon>Flavobacteriales</taxon>
        <taxon>Flavobacteriaceae</taxon>
        <taxon>Mangrovimonas</taxon>
    </lineage>
</organism>
<evidence type="ECO:0000313" key="3">
    <source>
        <dbReference type="Proteomes" id="UP000028521"/>
    </source>
</evidence>
<keyword evidence="1" id="KW-0472">Membrane</keyword>
<proteinExistence type="predicted"/>
<sequence length="176" mass="19076">MEKPIKSIATNYGLYLGAILALISVTAYAVNLDLYTKWWFGIAILILIIIVGIVSTSKAKTALNGVISFKEAFTAYFITVLIGLVISAVMSIIIFNVIDPEAALVLKEKVIDTQVEMMRSFGAPEEAVAEAVEKMEAQSNMYSIGNVLQSIVFQLIGFSIVGLIVALVMKKGHENA</sequence>
<comment type="caution">
    <text evidence="2">The sequence shown here is derived from an EMBL/GenBank/DDBJ whole genome shotgun (WGS) entry which is preliminary data.</text>
</comment>
<reference evidence="2 3" key="1">
    <citation type="journal article" date="2014" name="Genome Announc.">
        <title>Draft Genome Sequence of the Algicidal Bacterium Mangrovimonas yunxiaonensis Strain LY01.</title>
        <authorList>
            <person name="Li Y."/>
            <person name="Zhu H."/>
            <person name="Li C."/>
            <person name="Zhang H."/>
            <person name="Chen Z."/>
            <person name="Zheng W."/>
            <person name="Xu H."/>
            <person name="Zheng T."/>
        </authorList>
    </citation>
    <scope>NUCLEOTIDE SEQUENCE [LARGE SCALE GENOMIC DNA]</scope>
    <source>
        <strain evidence="2 3">LY01</strain>
    </source>
</reference>
<dbReference type="AlphaFoldDB" id="A0A084TNG1"/>
<feature type="transmembrane region" description="Helical" evidence="1">
    <location>
        <begin position="36"/>
        <end position="54"/>
    </location>
</feature>
<evidence type="ECO:0000313" key="2">
    <source>
        <dbReference type="EMBL" id="KFB02247.1"/>
    </source>
</evidence>
<gene>
    <name evidence="2" type="ORF">IA57_01005</name>
</gene>
<dbReference type="Proteomes" id="UP000028521">
    <property type="component" value="Unassembled WGS sequence"/>
</dbReference>
<dbReference type="RefSeq" id="WP_036118058.1">
    <property type="nucleotide sequence ID" value="NZ_BMET01000002.1"/>
</dbReference>
<feature type="transmembrane region" description="Helical" evidence="1">
    <location>
        <begin position="12"/>
        <end position="30"/>
    </location>
</feature>
<name>A0A084TNG1_9FLAO</name>
<reference evidence="3" key="2">
    <citation type="submission" date="2014-07" db="EMBL/GenBank/DDBJ databases">
        <title>Genome sequence of Mangrovimonas yunxiaonensis.</title>
        <authorList>
            <person name="Li Y."/>
            <person name="Zheng T."/>
        </authorList>
    </citation>
    <scope>NUCLEOTIDE SEQUENCE [LARGE SCALE GENOMIC DNA]</scope>
    <source>
        <strain evidence="3">LY01</strain>
    </source>
</reference>